<evidence type="ECO:0000256" key="4">
    <source>
        <dbReference type="ARBA" id="ARBA00023136"/>
    </source>
</evidence>
<reference evidence="6 7" key="1">
    <citation type="journal article" date="2013" name="Genome Announc.">
        <title>Draft Genome Sequence of the Moderately Halophilic Bacterium Marinobacter lipolyticus Strain SM19.</title>
        <authorList>
            <person name="Papke R.T."/>
            <person name="de la Haba R.R."/>
            <person name="Infante-Dominguez C."/>
            <person name="Perez D."/>
            <person name="Sanchez-Porro C."/>
            <person name="Lapierre P."/>
            <person name="Ventosa A."/>
        </authorList>
    </citation>
    <scope>NUCLEOTIDE SEQUENCE [LARGE SCALE GENOMIC DNA]</scope>
    <source>
        <strain evidence="6 7">SM19</strain>
    </source>
</reference>
<dbReference type="InterPro" id="IPR051474">
    <property type="entry name" value="Anti-sigma-K/W_factor"/>
</dbReference>
<keyword evidence="2 6" id="KW-0812">Transmembrane</keyword>
<dbReference type="Pfam" id="PF13490">
    <property type="entry name" value="zf-HC2"/>
    <property type="match status" value="1"/>
</dbReference>
<keyword evidence="7" id="KW-1185">Reference proteome</keyword>
<evidence type="ECO:0000313" key="6">
    <source>
        <dbReference type="EMBL" id="EON91099.1"/>
    </source>
</evidence>
<evidence type="ECO:0000256" key="2">
    <source>
        <dbReference type="ARBA" id="ARBA00022692"/>
    </source>
</evidence>
<dbReference type="InterPro" id="IPR041916">
    <property type="entry name" value="Anti_sigma_zinc_sf"/>
</dbReference>
<dbReference type="InterPro" id="IPR027383">
    <property type="entry name" value="Znf_put"/>
</dbReference>
<comment type="subcellular location">
    <subcellularLocation>
        <location evidence="1">Membrane</location>
        <topology evidence="1">Single-pass membrane protein</topology>
    </subcellularLocation>
</comment>
<dbReference type="EMBL" id="ASAD01000020">
    <property type="protein sequence ID" value="EON91099.1"/>
    <property type="molecule type" value="Genomic_DNA"/>
</dbReference>
<keyword evidence="4" id="KW-0472">Membrane</keyword>
<sequence length="237" mass="25270">MDMSCHECRELMVPYLLSELSAEQAARVEQHVADCARCATRLTNEKVLQSTFADRYAIPDPSPDFETRVLAAARPDAARKPGHRGWSTPVVGGAVAAAMALGIALGVGLKPGSEQSQPVIAANQAEVNESLATPSPAVIEPVMQTVRLAFSSGQPLEDVTLTLELPANVELATFPGRQQLSWKVDLEQGENVLALPLRVLFPGAGELVAHIDDGQRQKTFRAAIPGQTKADNTEPAS</sequence>
<organism evidence="6 7">
    <name type="scientific">Marinobacter lipolyticus SM19</name>
    <dbReference type="NCBI Taxonomy" id="1318628"/>
    <lineage>
        <taxon>Bacteria</taxon>
        <taxon>Pseudomonadati</taxon>
        <taxon>Pseudomonadota</taxon>
        <taxon>Gammaproteobacteria</taxon>
        <taxon>Pseudomonadales</taxon>
        <taxon>Marinobacteraceae</taxon>
        <taxon>Marinobacter</taxon>
    </lineage>
</organism>
<protein>
    <submittedName>
        <fullName evidence="6">Transmembrane anti-sigma factor</fullName>
    </submittedName>
</protein>
<dbReference type="GO" id="GO:0016020">
    <property type="term" value="C:membrane"/>
    <property type="evidence" value="ECO:0007669"/>
    <property type="project" value="UniProtKB-SubCell"/>
</dbReference>
<dbReference type="GO" id="GO:0006417">
    <property type="term" value="P:regulation of translation"/>
    <property type="evidence" value="ECO:0007669"/>
    <property type="project" value="TreeGrafter"/>
</dbReference>
<feature type="domain" description="Putative zinc-finger" evidence="5">
    <location>
        <begin position="5"/>
        <end position="39"/>
    </location>
</feature>
<dbReference type="Proteomes" id="UP000016540">
    <property type="component" value="Unassembled WGS sequence"/>
</dbReference>
<proteinExistence type="predicted"/>
<dbReference type="GO" id="GO:0016989">
    <property type="term" value="F:sigma factor antagonist activity"/>
    <property type="evidence" value="ECO:0007669"/>
    <property type="project" value="TreeGrafter"/>
</dbReference>
<dbReference type="PANTHER" id="PTHR37461:SF1">
    <property type="entry name" value="ANTI-SIGMA-K FACTOR RSKA"/>
    <property type="match status" value="1"/>
</dbReference>
<dbReference type="eggNOG" id="COG5662">
    <property type="taxonomic scope" value="Bacteria"/>
</dbReference>
<dbReference type="PANTHER" id="PTHR37461">
    <property type="entry name" value="ANTI-SIGMA-K FACTOR RSKA"/>
    <property type="match status" value="1"/>
</dbReference>
<evidence type="ECO:0000313" key="7">
    <source>
        <dbReference type="Proteomes" id="UP000016540"/>
    </source>
</evidence>
<evidence type="ECO:0000256" key="3">
    <source>
        <dbReference type="ARBA" id="ARBA00022989"/>
    </source>
</evidence>
<dbReference type="HOGENOM" id="CLU_1249400_0_0_6"/>
<accession>R8AXP2</accession>
<dbReference type="RefSeq" id="WP_012139318.1">
    <property type="nucleotide sequence ID" value="NZ_KE007327.1"/>
</dbReference>
<name>R8AXP2_9GAMM</name>
<keyword evidence="3" id="KW-1133">Transmembrane helix</keyword>
<gene>
    <name evidence="6" type="ORF">MARLIPOL_15657</name>
</gene>
<dbReference type="AlphaFoldDB" id="R8AXP2"/>
<dbReference type="Gene3D" id="1.10.10.1320">
    <property type="entry name" value="Anti-sigma factor, zinc-finger domain"/>
    <property type="match status" value="1"/>
</dbReference>
<dbReference type="PATRIC" id="fig|1318628.3.peg.3131"/>
<comment type="caution">
    <text evidence="6">The sequence shown here is derived from an EMBL/GenBank/DDBJ whole genome shotgun (WGS) entry which is preliminary data.</text>
</comment>
<evidence type="ECO:0000256" key="1">
    <source>
        <dbReference type="ARBA" id="ARBA00004167"/>
    </source>
</evidence>
<dbReference type="STRING" id="1318628.MARLIPOL_15657"/>
<evidence type="ECO:0000259" key="5">
    <source>
        <dbReference type="Pfam" id="PF13490"/>
    </source>
</evidence>